<dbReference type="InterPro" id="IPR036179">
    <property type="entry name" value="Ig-like_dom_sf"/>
</dbReference>
<reference evidence="2 3" key="1">
    <citation type="submission" date="2022-12" db="EMBL/GenBank/DDBJ databases">
        <title>Chromosome-level genome of Tegillarca granosa.</title>
        <authorList>
            <person name="Kim J."/>
        </authorList>
    </citation>
    <scope>NUCLEOTIDE SEQUENCE [LARGE SCALE GENOMIC DNA]</scope>
    <source>
        <strain evidence="2">Teg-2019</strain>
        <tissue evidence="2">Adductor muscle</tissue>
    </source>
</reference>
<sequence>MMDTIPMKRKRISPIQDALYWCRAKRDKDGFVIKFINNFIAMVKDYPCPGDKRYKGSEEIGNGPKYEIVSEKNTATLVVHKTKLSDAAVYKCMAANPHGQVNVVKIEVGNSLEVLNNLNTTEKCLESRKVPVLLTEECKKVYKQMLIKLRENPAVQPKRDYFFARPLDAKSPFYGNVAIRKPTMLCGAKQPELMTSTGLRKQQRTMCLVLSLSEQQKDILANFMGHDLQVHREFYRLPENYFESNQDPSCYQQWEDFRI</sequence>
<name>A0ABQ9E8B4_TEGGR</name>
<proteinExistence type="predicted"/>
<protein>
    <recommendedName>
        <fullName evidence="1">Immunoglobulin I-set domain-containing protein</fullName>
    </recommendedName>
</protein>
<dbReference type="InterPro" id="IPR013783">
    <property type="entry name" value="Ig-like_fold"/>
</dbReference>
<evidence type="ECO:0000313" key="2">
    <source>
        <dbReference type="EMBL" id="KAJ8301584.1"/>
    </source>
</evidence>
<dbReference type="Pfam" id="PF07679">
    <property type="entry name" value="I-set"/>
    <property type="match status" value="1"/>
</dbReference>
<comment type="caution">
    <text evidence="2">The sequence shown here is derived from an EMBL/GenBank/DDBJ whole genome shotgun (WGS) entry which is preliminary data.</text>
</comment>
<dbReference type="EMBL" id="JARBDR010000918">
    <property type="protein sequence ID" value="KAJ8301584.1"/>
    <property type="molecule type" value="Genomic_DNA"/>
</dbReference>
<dbReference type="SUPFAM" id="SSF48726">
    <property type="entry name" value="Immunoglobulin"/>
    <property type="match status" value="1"/>
</dbReference>
<dbReference type="Proteomes" id="UP001217089">
    <property type="component" value="Unassembled WGS sequence"/>
</dbReference>
<dbReference type="PANTHER" id="PTHR33480">
    <property type="entry name" value="SET DOMAIN-CONTAINING PROTEIN-RELATED"/>
    <property type="match status" value="1"/>
</dbReference>
<keyword evidence="3" id="KW-1185">Reference proteome</keyword>
<dbReference type="CDD" id="cd00096">
    <property type="entry name" value="Ig"/>
    <property type="match status" value="1"/>
</dbReference>
<evidence type="ECO:0000313" key="3">
    <source>
        <dbReference type="Proteomes" id="UP001217089"/>
    </source>
</evidence>
<dbReference type="Gene3D" id="2.60.40.10">
    <property type="entry name" value="Immunoglobulins"/>
    <property type="match status" value="1"/>
</dbReference>
<dbReference type="InterPro" id="IPR013098">
    <property type="entry name" value="Ig_I-set"/>
</dbReference>
<dbReference type="PANTHER" id="PTHR33480:SF1">
    <property type="entry name" value="TYR RECOMBINASE DOMAIN-CONTAINING PROTEIN"/>
    <property type="match status" value="1"/>
</dbReference>
<organism evidence="2 3">
    <name type="scientific">Tegillarca granosa</name>
    <name type="common">Malaysian cockle</name>
    <name type="synonym">Anadara granosa</name>
    <dbReference type="NCBI Taxonomy" id="220873"/>
    <lineage>
        <taxon>Eukaryota</taxon>
        <taxon>Metazoa</taxon>
        <taxon>Spiralia</taxon>
        <taxon>Lophotrochozoa</taxon>
        <taxon>Mollusca</taxon>
        <taxon>Bivalvia</taxon>
        <taxon>Autobranchia</taxon>
        <taxon>Pteriomorphia</taxon>
        <taxon>Arcoida</taxon>
        <taxon>Arcoidea</taxon>
        <taxon>Arcidae</taxon>
        <taxon>Tegillarca</taxon>
    </lineage>
</organism>
<evidence type="ECO:0000259" key="1">
    <source>
        <dbReference type="Pfam" id="PF07679"/>
    </source>
</evidence>
<feature type="domain" description="Immunoglobulin I-set" evidence="1">
    <location>
        <begin position="54"/>
        <end position="102"/>
    </location>
</feature>
<accession>A0ABQ9E8B4</accession>
<gene>
    <name evidence="2" type="ORF">KUTeg_020571</name>
</gene>